<organism evidence="1 2">
    <name type="scientific">Rubinisphaera italica</name>
    <dbReference type="NCBI Taxonomy" id="2527969"/>
    <lineage>
        <taxon>Bacteria</taxon>
        <taxon>Pseudomonadati</taxon>
        <taxon>Planctomycetota</taxon>
        <taxon>Planctomycetia</taxon>
        <taxon>Planctomycetales</taxon>
        <taxon>Planctomycetaceae</taxon>
        <taxon>Rubinisphaera</taxon>
    </lineage>
</organism>
<reference evidence="1 2" key="1">
    <citation type="submission" date="2019-02" db="EMBL/GenBank/DDBJ databases">
        <title>Deep-cultivation of Planctomycetes and their phenomic and genomic characterization uncovers novel biology.</title>
        <authorList>
            <person name="Wiegand S."/>
            <person name="Jogler M."/>
            <person name="Boedeker C."/>
            <person name="Pinto D."/>
            <person name="Vollmers J."/>
            <person name="Rivas-Marin E."/>
            <person name="Kohn T."/>
            <person name="Peeters S.H."/>
            <person name="Heuer A."/>
            <person name="Rast P."/>
            <person name="Oberbeckmann S."/>
            <person name="Bunk B."/>
            <person name="Jeske O."/>
            <person name="Meyerdierks A."/>
            <person name="Storesund J.E."/>
            <person name="Kallscheuer N."/>
            <person name="Luecker S."/>
            <person name="Lage O.M."/>
            <person name="Pohl T."/>
            <person name="Merkel B.J."/>
            <person name="Hornburger P."/>
            <person name="Mueller R.-W."/>
            <person name="Bruemmer F."/>
            <person name="Labrenz M."/>
            <person name="Spormann A.M."/>
            <person name="Op Den Camp H."/>
            <person name="Overmann J."/>
            <person name="Amann R."/>
            <person name="Jetten M.S.M."/>
            <person name="Mascher T."/>
            <person name="Medema M.H."/>
            <person name="Devos D.P."/>
            <person name="Kaster A.-K."/>
            <person name="Ovreas L."/>
            <person name="Rohde M."/>
            <person name="Galperin M.Y."/>
            <person name="Jogler C."/>
        </authorList>
    </citation>
    <scope>NUCLEOTIDE SEQUENCE [LARGE SCALE GENOMIC DNA]</scope>
    <source>
        <strain evidence="1 2">Pan54</strain>
    </source>
</reference>
<dbReference type="RefSeq" id="WP_146502759.1">
    <property type="nucleotide sequence ID" value="NZ_SJPG01000001.1"/>
</dbReference>
<sequence>MLVCSGCGGGSDGRLSASGTVTLEGAPLESGSVVFSNESGVSAGVGIINGGSFTIQEAASSSGIQPGTYNVAVNSWEKEPGSVDDQGNIVDEGVSRIPEKYNDPKTSGLTATVSPDSQTFSFDLKSK</sequence>
<name>A0A5C5XCA2_9PLAN</name>
<keyword evidence="2" id="KW-1185">Reference proteome</keyword>
<proteinExistence type="predicted"/>
<dbReference type="OrthoDB" id="285633at2"/>
<evidence type="ECO:0000313" key="1">
    <source>
        <dbReference type="EMBL" id="TWT60666.1"/>
    </source>
</evidence>
<dbReference type="EMBL" id="SJPG01000001">
    <property type="protein sequence ID" value="TWT60666.1"/>
    <property type="molecule type" value="Genomic_DNA"/>
</dbReference>
<gene>
    <name evidence="1" type="ORF">Pan54_13800</name>
</gene>
<dbReference type="Proteomes" id="UP000316095">
    <property type="component" value="Unassembled WGS sequence"/>
</dbReference>
<dbReference type="AlphaFoldDB" id="A0A5C5XCA2"/>
<accession>A0A5C5XCA2</accession>
<evidence type="ECO:0000313" key="2">
    <source>
        <dbReference type="Proteomes" id="UP000316095"/>
    </source>
</evidence>
<protein>
    <submittedName>
        <fullName evidence="1">Uncharacterized protein</fullName>
    </submittedName>
</protein>
<comment type="caution">
    <text evidence="1">The sequence shown here is derived from an EMBL/GenBank/DDBJ whole genome shotgun (WGS) entry which is preliminary data.</text>
</comment>